<evidence type="ECO:0000256" key="1">
    <source>
        <dbReference type="SAM" id="Phobius"/>
    </source>
</evidence>
<organism evidence="2 3">
    <name type="scientific">Artemia franciscana</name>
    <name type="common">Brine shrimp</name>
    <name type="synonym">Artemia sanfranciscana</name>
    <dbReference type="NCBI Taxonomy" id="6661"/>
    <lineage>
        <taxon>Eukaryota</taxon>
        <taxon>Metazoa</taxon>
        <taxon>Ecdysozoa</taxon>
        <taxon>Arthropoda</taxon>
        <taxon>Crustacea</taxon>
        <taxon>Branchiopoda</taxon>
        <taxon>Anostraca</taxon>
        <taxon>Artemiidae</taxon>
        <taxon>Artemia</taxon>
    </lineage>
</organism>
<reference evidence="2" key="1">
    <citation type="submission" date="2023-07" db="EMBL/GenBank/DDBJ databases">
        <title>Chromosome-level genome assembly of Artemia franciscana.</title>
        <authorList>
            <person name="Jo E."/>
        </authorList>
    </citation>
    <scope>NUCLEOTIDE SEQUENCE</scope>
    <source>
        <tissue evidence="2">Whole body</tissue>
    </source>
</reference>
<keyword evidence="1" id="KW-0472">Membrane</keyword>
<keyword evidence="1" id="KW-1133">Transmembrane helix</keyword>
<comment type="caution">
    <text evidence="2">The sequence shown here is derived from an EMBL/GenBank/DDBJ whole genome shotgun (WGS) entry which is preliminary data.</text>
</comment>
<evidence type="ECO:0000313" key="3">
    <source>
        <dbReference type="Proteomes" id="UP001187531"/>
    </source>
</evidence>
<sequence length="361" mass="40433">MTNDGLSICKDCRKVRRDRLNQSLTISVLCIVIFLDFGMCASLSPTKEDLSLLDCYGRCTQKAPWQTDCKNRLACKQCASYCHLLKKKSQAKRKLLCDNDSYRCDEGCKQACSFFGFIQNETFEKGTKKFDFGKVENKISGKKEKKQRKIVNQEKQVTTAFPPHAPEVPSIKVAFDWRISLVAVKRLGSIVQGSFKWEERQPSRLDVYTADPVLSYLGITTGKYKLHWSCEANNLEGQLVTDATSATVSMWPDCRVLVKVILVGYGLESPSIVADTWVENSILETTTIQNSVRNEDVVVDSVKSPIVKDMLPNLLMVLAGLQLAIICVILALRLICSNEKSKEIPEIISDNQAVISCIVVK</sequence>
<dbReference type="Proteomes" id="UP001187531">
    <property type="component" value="Unassembled WGS sequence"/>
</dbReference>
<keyword evidence="1" id="KW-0812">Transmembrane</keyword>
<gene>
    <name evidence="2" type="ORF">QYM36_015265</name>
</gene>
<name>A0AA88KZP3_ARTSF</name>
<dbReference type="EMBL" id="JAVRJZ010000019">
    <property type="protein sequence ID" value="KAK2707501.1"/>
    <property type="molecule type" value="Genomic_DNA"/>
</dbReference>
<proteinExistence type="predicted"/>
<keyword evidence="3" id="KW-1185">Reference proteome</keyword>
<dbReference type="AlphaFoldDB" id="A0AA88KZP3"/>
<accession>A0AA88KZP3</accession>
<protein>
    <submittedName>
        <fullName evidence="2">Uncharacterized protein</fullName>
    </submittedName>
</protein>
<feature type="transmembrane region" description="Helical" evidence="1">
    <location>
        <begin position="314"/>
        <end position="335"/>
    </location>
</feature>
<evidence type="ECO:0000313" key="2">
    <source>
        <dbReference type="EMBL" id="KAK2707501.1"/>
    </source>
</evidence>
<feature type="transmembrane region" description="Helical" evidence="1">
    <location>
        <begin position="23"/>
        <end position="44"/>
    </location>
</feature>